<comment type="caution">
    <text evidence="14">The sequence shown here is derived from an EMBL/GenBank/DDBJ whole genome shotgun (WGS) entry which is preliminary data.</text>
</comment>
<dbReference type="Gene3D" id="3.40.50.261">
    <property type="entry name" value="Succinyl-CoA synthetase domains"/>
    <property type="match status" value="1"/>
</dbReference>
<evidence type="ECO:0000256" key="9">
    <source>
        <dbReference type="ARBA" id="ARBA00022741"/>
    </source>
</evidence>
<protein>
    <recommendedName>
        <fullName evidence="4">ATP citrate synthase</fullName>
        <ecNumber evidence="4">2.3.3.8</ecNumber>
    </recommendedName>
</protein>
<dbReference type="GO" id="GO:0006629">
    <property type="term" value="P:lipid metabolic process"/>
    <property type="evidence" value="ECO:0007669"/>
    <property type="project" value="UniProtKB-KW"/>
</dbReference>
<gene>
    <name evidence="14" type="ORF">GSLYS_00020417001</name>
</gene>
<keyword evidence="11" id="KW-0443">Lipid metabolism</keyword>
<evidence type="ECO:0000256" key="10">
    <source>
        <dbReference type="ARBA" id="ARBA00022840"/>
    </source>
</evidence>
<evidence type="ECO:0000259" key="12">
    <source>
        <dbReference type="Pfam" id="PF16114"/>
    </source>
</evidence>
<dbReference type="InterPro" id="IPR056749">
    <property type="entry name" value="Citrate_synth_N"/>
</dbReference>
<evidence type="ECO:0000256" key="1">
    <source>
        <dbReference type="ARBA" id="ARBA00004496"/>
    </source>
</evidence>
<keyword evidence="6" id="KW-0444">Lipid biosynthesis</keyword>
<comment type="similarity">
    <text evidence="3">In the N-terminal section; belongs to the succinate/malate CoA ligase beta subunit family.</text>
</comment>
<evidence type="ECO:0000313" key="15">
    <source>
        <dbReference type="Proteomes" id="UP001497497"/>
    </source>
</evidence>
<evidence type="ECO:0000259" key="13">
    <source>
        <dbReference type="Pfam" id="PF24948"/>
    </source>
</evidence>
<evidence type="ECO:0000256" key="6">
    <source>
        <dbReference type="ARBA" id="ARBA00022516"/>
    </source>
</evidence>
<dbReference type="InterPro" id="IPR016102">
    <property type="entry name" value="Succinyl-CoA_synth-like"/>
</dbReference>
<keyword evidence="8" id="KW-0808">Transferase</keyword>
<evidence type="ECO:0000313" key="14">
    <source>
        <dbReference type="EMBL" id="CAL1547092.1"/>
    </source>
</evidence>
<keyword evidence="10" id="KW-0067">ATP-binding</keyword>
<keyword evidence="5" id="KW-0963">Cytoplasm</keyword>
<keyword evidence="7" id="KW-0597">Phosphoprotein</keyword>
<organism evidence="14 15">
    <name type="scientific">Lymnaea stagnalis</name>
    <name type="common">Great pond snail</name>
    <name type="synonym">Helix stagnalis</name>
    <dbReference type="NCBI Taxonomy" id="6523"/>
    <lineage>
        <taxon>Eukaryota</taxon>
        <taxon>Metazoa</taxon>
        <taxon>Spiralia</taxon>
        <taxon>Lophotrochozoa</taxon>
        <taxon>Mollusca</taxon>
        <taxon>Gastropoda</taxon>
        <taxon>Heterobranchia</taxon>
        <taxon>Euthyneura</taxon>
        <taxon>Panpulmonata</taxon>
        <taxon>Hygrophila</taxon>
        <taxon>Lymnaeoidea</taxon>
        <taxon>Lymnaeidae</taxon>
        <taxon>Lymnaea</taxon>
    </lineage>
</organism>
<dbReference type="InterPro" id="IPR032263">
    <property type="entry name" value="Citrate-bd"/>
</dbReference>
<evidence type="ECO:0000256" key="3">
    <source>
        <dbReference type="ARBA" id="ARBA00010719"/>
    </source>
</evidence>
<dbReference type="SUPFAM" id="SSF52210">
    <property type="entry name" value="Succinyl-CoA synthetase domains"/>
    <property type="match status" value="1"/>
</dbReference>
<dbReference type="EC" id="2.3.3.8" evidence="4"/>
<evidence type="ECO:0000256" key="7">
    <source>
        <dbReference type="ARBA" id="ARBA00022553"/>
    </source>
</evidence>
<reference evidence="14 15" key="1">
    <citation type="submission" date="2024-04" db="EMBL/GenBank/DDBJ databases">
        <authorList>
            <consortium name="Genoscope - CEA"/>
            <person name="William W."/>
        </authorList>
    </citation>
    <scope>NUCLEOTIDE SEQUENCE [LARGE SCALE GENOMIC DNA]</scope>
</reference>
<dbReference type="Proteomes" id="UP001497497">
    <property type="component" value="Unassembled WGS sequence"/>
</dbReference>
<dbReference type="GO" id="GO:0005524">
    <property type="term" value="F:ATP binding"/>
    <property type="evidence" value="ECO:0007669"/>
    <property type="project" value="UniProtKB-KW"/>
</dbReference>
<accession>A0AAV2IJN8</accession>
<evidence type="ECO:0000256" key="5">
    <source>
        <dbReference type="ARBA" id="ARBA00022490"/>
    </source>
</evidence>
<evidence type="ECO:0000256" key="8">
    <source>
        <dbReference type="ARBA" id="ARBA00022679"/>
    </source>
</evidence>
<feature type="domain" description="ATP-citrate synthase ATP-grasp" evidence="13">
    <location>
        <begin position="2"/>
        <end position="230"/>
    </location>
</feature>
<dbReference type="Pfam" id="PF24948">
    <property type="entry name" value="Citrate_synth_N"/>
    <property type="match status" value="1"/>
</dbReference>
<dbReference type="InterPro" id="IPR017866">
    <property type="entry name" value="Succ-CoA_synthase_bsu_CS"/>
</dbReference>
<keyword evidence="9" id="KW-0547">Nucleotide-binding</keyword>
<evidence type="ECO:0000256" key="4">
    <source>
        <dbReference type="ARBA" id="ARBA00012639"/>
    </source>
</evidence>
<dbReference type="AlphaFoldDB" id="A0AAV2IJN8"/>
<comment type="subcellular location">
    <subcellularLocation>
        <location evidence="1">Cytoplasm</location>
    </subcellularLocation>
</comment>
<dbReference type="PROSITE" id="PS01217">
    <property type="entry name" value="SUCCINYL_COA_LIG_3"/>
    <property type="match status" value="1"/>
</dbReference>
<dbReference type="EMBL" id="CAXITT010000901">
    <property type="protein sequence ID" value="CAL1547092.1"/>
    <property type="molecule type" value="Genomic_DNA"/>
</dbReference>
<keyword evidence="15" id="KW-1185">Reference proteome</keyword>
<name>A0AAV2IJN8_LYMST</name>
<proteinExistence type="inferred from homology"/>
<comment type="similarity">
    <text evidence="2">In the C-terminal section; belongs to the succinate/malate CoA ligase alpha subunit family.</text>
</comment>
<sequence length="339" mass="37590">MSAKAIYEAKGKELLNKFLGDVAMKNRYAFIDENVNWNQIVQENPWLSNEKLVVKPDQLIKRRGKLGLIKAGVDIGGVQEWLQTKLGKQFEIGAAKGKLKTFLIEPFIAHEQKEEFYVCIHSHRYADTILFHHEGGIDIGDVDSKALSLDVPVGGILSPVEVTNKLLPHVPDTAKQPLTDFIVTLYKVYQDLHFTYLEINPLVVKGTQIFILDLAAKIDQCAEFLCKAKWGNIEFPPPFGRDALPEEAYIADLDAKSGASLKLTILNRKGRIWTMVAGGGASVIYADTICDLGGASELANYGEYSGAPSEQQTYEYAKTVLALMVEESHPEGNTFFHGC</sequence>
<evidence type="ECO:0000256" key="2">
    <source>
        <dbReference type="ARBA" id="ARBA00005899"/>
    </source>
</evidence>
<dbReference type="GO" id="GO:0003878">
    <property type="term" value="F:ATP citrate synthase activity"/>
    <property type="evidence" value="ECO:0007669"/>
    <property type="project" value="UniProtKB-EC"/>
</dbReference>
<dbReference type="GO" id="GO:0005737">
    <property type="term" value="C:cytoplasm"/>
    <property type="evidence" value="ECO:0007669"/>
    <property type="project" value="UniProtKB-SubCell"/>
</dbReference>
<dbReference type="Gene3D" id="3.30.470.110">
    <property type="match status" value="1"/>
</dbReference>
<evidence type="ECO:0000256" key="11">
    <source>
        <dbReference type="ARBA" id="ARBA00023098"/>
    </source>
</evidence>
<dbReference type="SUPFAM" id="SSF56059">
    <property type="entry name" value="Glutathione synthetase ATP-binding domain-like"/>
    <property type="match status" value="1"/>
</dbReference>
<dbReference type="Pfam" id="PF16114">
    <property type="entry name" value="Citrate_bind"/>
    <property type="match status" value="1"/>
</dbReference>
<feature type="domain" description="ATP-citrate synthase citrate-binding" evidence="12">
    <location>
        <begin position="241"/>
        <end position="338"/>
    </location>
</feature>